<dbReference type="InterPro" id="IPR013783">
    <property type="entry name" value="Ig-like_fold"/>
</dbReference>
<organism evidence="3 4">
    <name type="scientific">Novosphingobium aquae</name>
    <dbReference type="NCBI Taxonomy" id="3133435"/>
    <lineage>
        <taxon>Bacteria</taxon>
        <taxon>Pseudomonadati</taxon>
        <taxon>Pseudomonadota</taxon>
        <taxon>Alphaproteobacteria</taxon>
        <taxon>Sphingomonadales</taxon>
        <taxon>Sphingomonadaceae</taxon>
        <taxon>Novosphingobium</taxon>
    </lineage>
</organism>
<reference evidence="3 4" key="1">
    <citation type="submission" date="2024-03" db="EMBL/GenBank/DDBJ databases">
        <authorList>
            <person name="Jo J.-H."/>
        </authorList>
    </citation>
    <scope>NUCLEOTIDE SEQUENCE [LARGE SCALE GENOMIC DNA]</scope>
    <source>
        <strain evidence="3 4">AS3R-12</strain>
    </source>
</reference>
<dbReference type="CDD" id="cd11304">
    <property type="entry name" value="Cadherin_repeat"/>
    <property type="match status" value="1"/>
</dbReference>
<feature type="region of interest" description="Disordered" evidence="1">
    <location>
        <begin position="1083"/>
        <end position="1105"/>
    </location>
</feature>
<feature type="domain" description="Cadherin" evidence="2">
    <location>
        <begin position="263"/>
        <end position="367"/>
    </location>
</feature>
<feature type="domain" description="Cadherin" evidence="2">
    <location>
        <begin position="860"/>
        <end position="967"/>
    </location>
</feature>
<dbReference type="EMBL" id="JBBHJY010000005">
    <property type="protein sequence ID" value="MEJ6010518.1"/>
    <property type="molecule type" value="Genomic_DNA"/>
</dbReference>
<dbReference type="NCBIfam" id="NF012211">
    <property type="entry name" value="tand_rpt_95"/>
    <property type="match status" value="8"/>
</dbReference>
<name>A0ABU8S983_9SPHN</name>
<accession>A0ABU8S983</accession>
<feature type="domain" description="Cadherin" evidence="2">
    <location>
        <begin position="577"/>
        <end position="664"/>
    </location>
</feature>
<dbReference type="NCBIfam" id="TIGR01965">
    <property type="entry name" value="VCBS_repeat"/>
    <property type="match status" value="7"/>
</dbReference>
<comment type="caution">
    <text evidence="3">The sequence shown here is derived from an EMBL/GenBank/DDBJ whole genome shotgun (WGS) entry which is preliminary data.</text>
</comment>
<dbReference type="PROSITE" id="PS50268">
    <property type="entry name" value="CADHERIN_2"/>
    <property type="match status" value="5"/>
</dbReference>
<feature type="compositionally biased region" description="Polar residues" evidence="1">
    <location>
        <begin position="1089"/>
        <end position="1102"/>
    </location>
</feature>
<evidence type="ECO:0000259" key="2">
    <source>
        <dbReference type="PROSITE" id="PS50268"/>
    </source>
</evidence>
<dbReference type="Proteomes" id="UP001379235">
    <property type="component" value="Unassembled WGS sequence"/>
</dbReference>
<dbReference type="Pfam" id="PF17803">
    <property type="entry name" value="Cadherin_4"/>
    <property type="match status" value="4"/>
</dbReference>
<dbReference type="InterPro" id="IPR002126">
    <property type="entry name" value="Cadherin-like_dom"/>
</dbReference>
<dbReference type="PRINTS" id="PR00205">
    <property type="entry name" value="CADHERIN"/>
</dbReference>
<proteinExistence type="predicted"/>
<feature type="domain" description="Cadherin" evidence="2">
    <location>
        <begin position="773"/>
        <end position="860"/>
    </location>
</feature>
<dbReference type="Gene3D" id="2.60.40.3440">
    <property type="match status" value="1"/>
</dbReference>
<dbReference type="RefSeq" id="WP_339967206.1">
    <property type="nucleotide sequence ID" value="NZ_JBBHJY010000005.1"/>
</dbReference>
<dbReference type="Pfam" id="PF17963">
    <property type="entry name" value="Big_9"/>
    <property type="match status" value="2"/>
</dbReference>
<dbReference type="Gene3D" id="2.60.40.10">
    <property type="entry name" value="Immunoglobulins"/>
    <property type="match status" value="6"/>
</dbReference>
<evidence type="ECO:0000313" key="4">
    <source>
        <dbReference type="Proteomes" id="UP001379235"/>
    </source>
</evidence>
<sequence length="1209" mass="119066">MADVESLETARGYAPAEGQATASDAGGSSSSDDDDGGSALPLILGGVVLAGGIAALAGGGGGGGSGGGSTPANTAPVVAATQAVAGTEDKASTVTVAATDANNDTLTYTAGAAGKGTVTGGAGGVFTYTPNANFNGADTFTVTVSDGKGGTATQTVTVNVAAVNDAPTANAATAAATEDAAAVTGKVTGADVDGDTLTYSLNAPVAGLTIATDGSYSFNPADAAYQSLAVGETKAVVANYTVSDGKGGTATSTLTVTVTGVNDAPVAKADVGTATEDGAIVSGSVATNDSDIDNGAALTYAVSGTAPAGFTLNTNGSYTFDPASYDSIAAGKTQDVVANYTVSDGKGGTATSVLTVTVTGVNDAPVAVAATAAATEDGAIVTGKLAATDVDAGDTLTYSVVGTAPAGLTLNADGSFSFDPASYDSLAAGKTQDVVATYLVKDGSGATSQSTLTVTVTGVNDAPVAVNDAFSVAEDTAISGTVAKNDSDVDVGDALTYALTAAAPAGLNFSKDGTFSFNADDPSYDKIAAGKTQDVSFSYTVSDGNGGSSTATATVTVVGSNDAPVAVAAKDAATEDGAIVTGKLAATDVDAGDTLTYSVVGTAPAGLTLNADGSYSFDPASYDSLAAGKTQDVVATYLVKDGSGATSQSTLTITVTGINDAPVAVAAKDAATEDGAVVTGKLAATDVDAGDVLTYSVVGTAPAGLTLNADGSYSFDPASYDSLAAGKTQDVVATYLVKDGSGATSQSTLTITVTGINDAPVAVAAKDAATEDGAVVTGKLAATDVDAGDVLTYSVVGTAPAGLTLNADGSYSFDPASYDSLAAGKTQDVVATYLVKDGSGATSQSTLTVTVTGINDDPVITSASTAAIDENVAAGTTVYTATATDVDVGDSLAYGLTGTDASLLSINATTGVVTIKSSPNYEAKQSYSFNVTAFDGIATVSKAVTLNVNNLVDVLSIDQGNANTPVTIDASGVLPADILDVNYQFDENAGLPSDVIIQNFGANDYIQFSPNLGNYNFNNSGGDLIITQNNGGVVSTINIDNILSPNLQLANNEAAVEAALNAALGTTGVDYLRSPSFAAVTRSADVDNDNNSNTEASATGPNPLTPIPGLDAAAAAVNFTENANIANFVRISNFGSDDHITVTNAASGSYNFVVEPNNQDLTITFNNGGTINSITLEGIFSSPPPFNVAFSNSETVIEQFVGYDFFSFA</sequence>
<feature type="domain" description="Cadherin" evidence="2">
    <location>
        <begin position="378"/>
        <end position="465"/>
    </location>
</feature>
<gene>
    <name evidence="3" type="ORF">WG900_11385</name>
</gene>
<dbReference type="SMART" id="SM00736">
    <property type="entry name" value="CADG"/>
    <property type="match status" value="5"/>
</dbReference>
<evidence type="ECO:0000313" key="3">
    <source>
        <dbReference type="EMBL" id="MEJ6010518.1"/>
    </source>
</evidence>
<dbReference type="SUPFAM" id="SSF49313">
    <property type="entry name" value="Cadherin-like"/>
    <property type="match status" value="2"/>
</dbReference>
<dbReference type="InterPro" id="IPR010221">
    <property type="entry name" value="VCBS_dom"/>
</dbReference>
<feature type="region of interest" description="Disordered" evidence="1">
    <location>
        <begin position="1"/>
        <end position="37"/>
    </location>
</feature>
<dbReference type="InterPro" id="IPR006644">
    <property type="entry name" value="Cadg"/>
</dbReference>
<keyword evidence="4" id="KW-1185">Reference proteome</keyword>
<protein>
    <submittedName>
        <fullName evidence="3">Ig-like domain-containing protein</fullName>
    </submittedName>
</protein>
<dbReference type="Pfam" id="PF00028">
    <property type="entry name" value="Cadherin"/>
    <property type="match status" value="1"/>
</dbReference>
<dbReference type="SMART" id="SM00112">
    <property type="entry name" value="CA"/>
    <property type="match status" value="6"/>
</dbReference>
<dbReference type="PANTHER" id="PTHR14139">
    <property type="entry name" value="CALSYNTENIN"/>
    <property type="match status" value="1"/>
</dbReference>
<dbReference type="InterPro" id="IPR040853">
    <property type="entry name" value="RapA2_cadherin-like"/>
</dbReference>
<dbReference type="Gene3D" id="2.60.40.60">
    <property type="entry name" value="Cadherins"/>
    <property type="match status" value="1"/>
</dbReference>
<evidence type="ECO:0000256" key="1">
    <source>
        <dbReference type="SAM" id="MobiDB-lite"/>
    </source>
</evidence>
<dbReference type="InterPro" id="IPR015919">
    <property type="entry name" value="Cadherin-like_sf"/>
</dbReference>
<dbReference type="PANTHER" id="PTHR14139:SF2">
    <property type="entry name" value="CALSYNTENIN-1"/>
    <property type="match status" value="1"/>
</dbReference>